<name>A0AAE3WDI2_9RHOB</name>
<dbReference type="EMBL" id="JANHAX010000003">
    <property type="protein sequence ID" value="MDQ2090714.1"/>
    <property type="molecule type" value="Genomic_DNA"/>
</dbReference>
<dbReference type="AlphaFoldDB" id="A0AAE3WDI2"/>
<comment type="caution">
    <text evidence="2">The sequence shown here is derived from an EMBL/GenBank/DDBJ whole genome shotgun (WGS) entry which is preliminary data.</text>
</comment>
<gene>
    <name evidence="2" type="ORF">NO357_12460</name>
</gene>
<dbReference type="Pfam" id="PF13403">
    <property type="entry name" value="Hint_2"/>
    <property type="match status" value="1"/>
</dbReference>
<dbReference type="RefSeq" id="WP_306735982.1">
    <property type="nucleotide sequence ID" value="NZ_JANHAX010000003.1"/>
</dbReference>
<feature type="domain" description="Hedgehog/Intein (Hint)" evidence="1">
    <location>
        <begin position="202"/>
        <end position="321"/>
    </location>
</feature>
<reference evidence="2" key="1">
    <citation type="submission" date="2022-07" db="EMBL/GenBank/DDBJ databases">
        <authorList>
            <person name="Otstavnykh N."/>
            <person name="Isaeva M."/>
            <person name="Bystritskaya E."/>
        </authorList>
    </citation>
    <scope>NUCLEOTIDE SEQUENCE</scope>
    <source>
        <strain evidence="2">KCTC 52189</strain>
    </source>
</reference>
<evidence type="ECO:0000313" key="2">
    <source>
        <dbReference type="EMBL" id="MDQ2090714.1"/>
    </source>
</evidence>
<organism evidence="2 3">
    <name type="scientific">Marimonas arenosa</name>
    <dbReference type="NCBI Taxonomy" id="1795305"/>
    <lineage>
        <taxon>Bacteria</taxon>
        <taxon>Pseudomonadati</taxon>
        <taxon>Pseudomonadota</taxon>
        <taxon>Alphaproteobacteria</taxon>
        <taxon>Rhodobacterales</taxon>
        <taxon>Paracoccaceae</taxon>
        <taxon>Marimonas</taxon>
    </lineage>
</organism>
<proteinExistence type="predicted"/>
<accession>A0AAE3WDI2</accession>
<evidence type="ECO:0000313" key="3">
    <source>
        <dbReference type="Proteomes" id="UP001226762"/>
    </source>
</evidence>
<evidence type="ECO:0000259" key="1">
    <source>
        <dbReference type="Pfam" id="PF13403"/>
    </source>
</evidence>
<dbReference type="InterPro" id="IPR028992">
    <property type="entry name" value="Hedgehog/Intein_dom"/>
</dbReference>
<keyword evidence="3" id="KW-1185">Reference proteome</keyword>
<protein>
    <submittedName>
        <fullName evidence="2">Hint domain-containing protein</fullName>
    </submittedName>
</protein>
<dbReference type="Proteomes" id="UP001226762">
    <property type="component" value="Unassembled WGS sequence"/>
</dbReference>
<reference evidence="2" key="2">
    <citation type="submission" date="2023-02" db="EMBL/GenBank/DDBJ databases">
        <title>'Rhodoalgimonas zhirmunskyi' gen. nov., isolated from a red alga.</title>
        <authorList>
            <person name="Nedashkovskaya O.I."/>
            <person name="Otstavnykh N.Y."/>
            <person name="Bystritskaya E.P."/>
            <person name="Balabanova L.A."/>
            <person name="Isaeva M.P."/>
        </authorList>
    </citation>
    <scope>NUCLEOTIDE SEQUENCE</scope>
    <source>
        <strain evidence="2">KCTC 52189</strain>
    </source>
</reference>
<sequence>MSWIAISDAEEHRFSADGLEPGVGTAGPMLQNGRLPRGSLMLETRLSPDGRPQMLLAYERGQRHDYRLSVQALPGGGLVVVIADGGEVFHTALYHNSHDRPDILRITYSWDTTLKGRDGPSWGRLAIEQPEYDRVSSVDLIGAPPLAVEDIRVMATDPRRRHLDADVVFFAVSDRVEPIGPMPTLSAKVPVLGEGAYAYAGRLKQGDMVETLESGLVPVLQTVRRTVPACGSFRPVRLRAPYFGLQSDIVVAPDQRLVVGGSEVEYIFGREAVLVPARHLVNGISAIELTGAVTATYHQVILPRHESLIAAGCPVESLYVGRIRRKPAQLVASLMAGCDRRLLPEHGRSAYLVIKPFEAITLMQRRAA</sequence>